<protein>
    <submittedName>
        <fullName evidence="4">Acetyltransferase-like isoleucine patch superfamily enzyme</fullName>
    </submittedName>
</protein>
<evidence type="ECO:0000256" key="3">
    <source>
        <dbReference type="ARBA" id="ARBA00023315"/>
    </source>
</evidence>
<dbReference type="InterPro" id="IPR051159">
    <property type="entry name" value="Hexapeptide_acetyltransf"/>
</dbReference>
<dbReference type="GO" id="GO:0016746">
    <property type="term" value="F:acyltransferase activity"/>
    <property type="evidence" value="ECO:0007669"/>
    <property type="project" value="UniProtKB-KW"/>
</dbReference>
<keyword evidence="1 4" id="KW-0808">Transferase</keyword>
<comment type="caution">
    <text evidence="4">The sequence shown here is derived from an EMBL/GenBank/DDBJ whole genome shotgun (WGS) entry which is preliminary data.</text>
</comment>
<dbReference type="InterPro" id="IPR011004">
    <property type="entry name" value="Trimer_LpxA-like_sf"/>
</dbReference>
<evidence type="ECO:0000256" key="1">
    <source>
        <dbReference type="ARBA" id="ARBA00022679"/>
    </source>
</evidence>
<dbReference type="Pfam" id="PF00132">
    <property type="entry name" value="Hexapep"/>
    <property type="match status" value="1"/>
</dbReference>
<evidence type="ECO:0000256" key="2">
    <source>
        <dbReference type="ARBA" id="ARBA00022737"/>
    </source>
</evidence>
<name>A0A3D9HHG5_9FLAO</name>
<evidence type="ECO:0000313" key="5">
    <source>
        <dbReference type="Proteomes" id="UP000256629"/>
    </source>
</evidence>
<dbReference type="Proteomes" id="UP000256629">
    <property type="component" value="Unassembled WGS sequence"/>
</dbReference>
<dbReference type="AlphaFoldDB" id="A0A3D9HHG5"/>
<dbReference type="PANTHER" id="PTHR23416">
    <property type="entry name" value="SIALIC ACID SYNTHASE-RELATED"/>
    <property type="match status" value="1"/>
</dbReference>
<dbReference type="EMBL" id="QRDX01000003">
    <property type="protein sequence ID" value="RED48937.1"/>
    <property type="molecule type" value="Genomic_DNA"/>
</dbReference>
<keyword evidence="5" id="KW-1185">Reference proteome</keyword>
<reference evidence="4 5" key="1">
    <citation type="submission" date="2018-07" db="EMBL/GenBank/DDBJ databases">
        <title>Genomic Encyclopedia of Type Strains, Phase III (KMG-III): the genomes of soil and plant-associated and newly described type strains.</title>
        <authorList>
            <person name="Whitman W."/>
        </authorList>
    </citation>
    <scope>NUCLEOTIDE SEQUENCE [LARGE SCALE GENOMIC DNA]</scope>
    <source>
        <strain evidence="4 5">CECT 8487</strain>
    </source>
</reference>
<dbReference type="PROSITE" id="PS00101">
    <property type="entry name" value="HEXAPEP_TRANSFERASES"/>
    <property type="match status" value="1"/>
</dbReference>
<dbReference type="OrthoDB" id="9801697at2"/>
<organism evidence="4 5">
    <name type="scientific">Seonamhaeicola aphaedonensis</name>
    <dbReference type="NCBI Taxonomy" id="1461338"/>
    <lineage>
        <taxon>Bacteria</taxon>
        <taxon>Pseudomonadati</taxon>
        <taxon>Bacteroidota</taxon>
        <taxon>Flavobacteriia</taxon>
        <taxon>Flavobacteriales</taxon>
        <taxon>Flavobacteriaceae</taxon>
    </lineage>
</organism>
<dbReference type="InterPro" id="IPR018357">
    <property type="entry name" value="Hexapep_transf_CS"/>
</dbReference>
<sequence length="206" mass="23341">MKVFFVFLFKVFRFLLKFCATRMFQVYNYFNLYLNNVDFSSYRIIGTPKFYISKGGVCVIGKQFSVNDKVFANPIGRYSKCTFVVRERGKLKIGFNVGISFSTIVCHNKITIGNNVKIGGNSVIYDTDFHSLNYQKRQIKEMDIEGTKTKPVILEDNVFIGAHSTILKGVTIGENSIVGACSVVTKDIPKNEIWGGNPAKFIRRIV</sequence>
<dbReference type="CDD" id="cd04647">
    <property type="entry name" value="LbH_MAT_like"/>
    <property type="match status" value="1"/>
</dbReference>
<dbReference type="Gene3D" id="2.160.10.10">
    <property type="entry name" value="Hexapeptide repeat proteins"/>
    <property type="match status" value="1"/>
</dbReference>
<evidence type="ECO:0000313" key="4">
    <source>
        <dbReference type="EMBL" id="RED48937.1"/>
    </source>
</evidence>
<proteinExistence type="predicted"/>
<dbReference type="SUPFAM" id="SSF51161">
    <property type="entry name" value="Trimeric LpxA-like enzymes"/>
    <property type="match status" value="1"/>
</dbReference>
<dbReference type="InterPro" id="IPR001451">
    <property type="entry name" value="Hexapep"/>
</dbReference>
<keyword evidence="3" id="KW-0012">Acyltransferase</keyword>
<accession>A0A3D9HHG5</accession>
<gene>
    <name evidence="4" type="ORF">DFQ02_103268</name>
</gene>
<keyword evidence="2" id="KW-0677">Repeat</keyword>
<dbReference type="Pfam" id="PF14602">
    <property type="entry name" value="Hexapep_2"/>
    <property type="match status" value="1"/>
</dbReference>